<dbReference type="Pfam" id="PF00085">
    <property type="entry name" value="Thioredoxin"/>
    <property type="match status" value="1"/>
</dbReference>
<comment type="caution">
    <text evidence="2">The sequence shown here is derived from an EMBL/GenBank/DDBJ whole genome shotgun (WGS) entry which is preliminary data.</text>
</comment>
<gene>
    <name evidence="2" type="ORF">GOP47_0021117</name>
</gene>
<dbReference type="CDD" id="cd02947">
    <property type="entry name" value="TRX_family"/>
    <property type="match status" value="1"/>
</dbReference>
<protein>
    <recommendedName>
        <fullName evidence="1">Thioredoxin domain-containing protein</fullName>
    </recommendedName>
</protein>
<dbReference type="Proteomes" id="UP000886520">
    <property type="component" value="Chromosome 20"/>
</dbReference>
<dbReference type="InterPro" id="IPR013766">
    <property type="entry name" value="Thioredoxin_domain"/>
</dbReference>
<sequence>MIDFYSSSCGACKYLLPQVINLCKKGCEDSCPVDDSWGIIFLKHNVRDDYDELTDLARFYAIRVVPSFTFFQNGSPIKHLLTRDKQRLQEAVCHVREWLLERS</sequence>
<dbReference type="PANTHER" id="PTHR47912:SF1">
    <property type="entry name" value="THIOREDOXIN-LIKE 4, CHLOROPLASTIC"/>
    <property type="match status" value="1"/>
</dbReference>
<dbReference type="SUPFAM" id="SSF52833">
    <property type="entry name" value="Thioredoxin-like"/>
    <property type="match status" value="1"/>
</dbReference>
<accession>A0A9D4Z8D0</accession>
<feature type="domain" description="Thioredoxin" evidence="1">
    <location>
        <begin position="1"/>
        <end position="90"/>
    </location>
</feature>
<dbReference type="EMBL" id="JABFUD020000020">
    <property type="protein sequence ID" value="KAI5064447.1"/>
    <property type="molecule type" value="Genomic_DNA"/>
</dbReference>
<evidence type="ECO:0000259" key="1">
    <source>
        <dbReference type="Pfam" id="PF00085"/>
    </source>
</evidence>
<proteinExistence type="predicted"/>
<dbReference type="Gene3D" id="3.40.30.10">
    <property type="entry name" value="Glutaredoxin"/>
    <property type="match status" value="1"/>
</dbReference>
<evidence type="ECO:0000313" key="2">
    <source>
        <dbReference type="EMBL" id="KAI5064447.1"/>
    </source>
</evidence>
<dbReference type="PANTHER" id="PTHR47912">
    <property type="entry name" value="THIOREDOXIN-LIKE 4, CHLOROPLASTIC"/>
    <property type="match status" value="1"/>
</dbReference>
<organism evidence="2 3">
    <name type="scientific">Adiantum capillus-veneris</name>
    <name type="common">Maidenhair fern</name>
    <dbReference type="NCBI Taxonomy" id="13818"/>
    <lineage>
        <taxon>Eukaryota</taxon>
        <taxon>Viridiplantae</taxon>
        <taxon>Streptophyta</taxon>
        <taxon>Embryophyta</taxon>
        <taxon>Tracheophyta</taxon>
        <taxon>Polypodiopsida</taxon>
        <taxon>Polypodiidae</taxon>
        <taxon>Polypodiales</taxon>
        <taxon>Pteridineae</taxon>
        <taxon>Pteridaceae</taxon>
        <taxon>Vittarioideae</taxon>
        <taxon>Adiantum</taxon>
    </lineage>
</organism>
<dbReference type="InterPro" id="IPR044176">
    <property type="entry name" value="TRL4_chloroplastic"/>
</dbReference>
<evidence type="ECO:0000313" key="3">
    <source>
        <dbReference type="Proteomes" id="UP000886520"/>
    </source>
</evidence>
<dbReference type="AlphaFoldDB" id="A0A9D4Z8D0"/>
<name>A0A9D4Z8D0_ADICA</name>
<reference evidence="2" key="1">
    <citation type="submission" date="2021-01" db="EMBL/GenBank/DDBJ databases">
        <title>Adiantum capillus-veneris genome.</title>
        <authorList>
            <person name="Fang Y."/>
            <person name="Liao Q."/>
        </authorList>
    </citation>
    <scope>NUCLEOTIDE SEQUENCE</scope>
    <source>
        <strain evidence="2">H3</strain>
        <tissue evidence="2">Leaf</tissue>
    </source>
</reference>
<keyword evidence="3" id="KW-1185">Reference proteome</keyword>
<dbReference type="InterPro" id="IPR036249">
    <property type="entry name" value="Thioredoxin-like_sf"/>
</dbReference>